<gene>
    <name evidence="2" type="ORF">GOQ27_10890</name>
</gene>
<keyword evidence="3" id="KW-1185">Reference proteome</keyword>
<evidence type="ECO:0000313" key="2">
    <source>
        <dbReference type="EMBL" id="MBS4538972.1"/>
    </source>
</evidence>
<dbReference type="RefSeq" id="WP_203366894.1">
    <property type="nucleotide sequence ID" value="NZ_WSFT01000039.1"/>
</dbReference>
<name>A0A942Z7Q9_9FIRM</name>
<sequence>MNKEKNNISNTAKWFWKYGKDRYFYVLGIIICIGLITGSNILRAKVLNQLITVSI</sequence>
<reference evidence="2" key="1">
    <citation type="submission" date="2019-12" db="EMBL/GenBank/DDBJ databases">
        <title>Clostridiaceae gen. nov. sp. nov., isolated from sediment in Xinjiang, China.</title>
        <authorList>
            <person name="Zhang R."/>
        </authorList>
    </citation>
    <scope>NUCLEOTIDE SEQUENCE</scope>
    <source>
        <strain evidence="2">D2Q-11</strain>
    </source>
</reference>
<dbReference type="EMBL" id="WSFT01000039">
    <property type="protein sequence ID" value="MBS4538972.1"/>
    <property type="molecule type" value="Genomic_DNA"/>
</dbReference>
<protein>
    <submittedName>
        <fullName evidence="2">Uncharacterized protein</fullName>
    </submittedName>
</protein>
<dbReference type="AlphaFoldDB" id="A0A942Z7Q9"/>
<keyword evidence="1" id="KW-0812">Transmembrane</keyword>
<keyword evidence="1" id="KW-1133">Transmembrane helix</keyword>
<proteinExistence type="predicted"/>
<feature type="transmembrane region" description="Helical" evidence="1">
    <location>
        <begin position="23"/>
        <end position="42"/>
    </location>
</feature>
<evidence type="ECO:0000256" key="1">
    <source>
        <dbReference type="SAM" id="Phobius"/>
    </source>
</evidence>
<organism evidence="2 3">
    <name type="scientific">Anaeromonas frigoriresistens</name>
    <dbReference type="NCBI Taxonomy" id="2683708"/>
    <lineage>
        <taxon>Bacteria</taxon>
        <taxon>Bacillati</taxon>
        <taxon>Bacillota</taxon>
        <taxon>Tissierellia</taxon>
        <taxon>Tissierellales</taxon>
        <taxon>Thermohalobacteraceae</taxon>
        <taxon>Anaeromonas</taxon>
    </lineage>
</organism>
<evidence type="ECO:0000313" key="3">
    <source>
        <dbReference type="Proteomes" id="UP000724672"/>
    </source>
</evidence>
<accession>A0A942Z7Q9</accession>
<dbReference type="Proteomes" id="UP000724672">
    <property type="component" value="Unassembled WGS sequence"/>
</dbReference>
<comment type="caution">
    <text evidence="2">The sequence shown here is derived from an EMBL/GenBank/DDBJ whole genome shotgun (WGS) entry which is preliminary data.</text>
</comment>
<keyword evidence="1" id="KW-0472">Membrane</keyword>